<keyword evidence="6" id="KW-1185">Reference proteome</keyword>
<protein>
    <submittedName>
        <fullName evidence="5">Extracellular solute-binding protein</fullName>
    </submittedName>
</protein>
<dbReference type="EMBL" id="JBHRXJ010000004">
    <property type="protein sequence ID" value="MFC3527939.1"/>
    <property type="molecule type" value="Genomic_DNA"/>
</dbReference>
<reference evidence="6" key="1">
    <citation type="journal article" date="2019" name="Int. J. Syst. Evol. Microbiol.">
        <title>The Global Catalogue of Microorganisms (GCM) 10K type strain sequencing project: providing services to taxonomists for standard genome sequencing and annotation.</title>
        <authorList>
            <consortium name="The Broad Institute Genomics Platform"/>
            <consortium name="The Broad Institute Genome Sequencing Center for Infectious Disease"/>
            <person name="Wu L."/>
            <person name="Ma J."/>
        </authorList>
    </citation>
    <scope>NUCLEOTIDE SEQUENCE [LARGE SCALE GENOMIC DNA]</scope>
    <source>
        <strain evidence="6">KCTC 42899</strain>
    </source>
</reference>
<feature type="chain" id="PRO_5046791345" evidence="4">
    <location>
        <begin position="25"/>
        <end position="443"/>
    </location>
</feature>
<dbReference type="SUPFAM" id="SSF53850">
    <property type="entry name" value="Periplasmic binding protein-like II"/>
    <property type="match status" value="1"/>
</dbReference>
<comment type="caution">
    <text evidence="5">The sequence shown here is derived from an EMBL/GenBank/DDBJ whole genome shotgun (WGS) entry which is preliminary data.</text>
</comment>
<organism evidence="5 6">
    <name type="scientific">Paracoccus mangrovi</name>
    <dbReference type="NCBI Taxonomy" id="1715645"/>
    <lineage>
        <taxon>Bacteria</taxon>
        <taxon>Pseudomonadati</taxon>
        <taxon>Pseudomonadota</taxon>
        <taxon>Alphaproteobacteria</taxon>
        <taxon>Rhodobacterales</taxon>
        <taxon>Paracoccaceae</taxon>
        <taxon>Paracoccus</taxon>
    </lineage>
</organism>
<dbReference type="InterPro" id="IPR006059">
    <property type="entry name" value="SBP"/>
</dbReference>
<evidence type="ECO:0000256" key="4">
    <source>
        <dbReference type="SAM" id="SignalP"/>
    </source>
</evidence>
<dbReference type="PANTHER" id="PTHR30061:SF50">
    <property type="entry name" value="MALTOSE_MALTODEXTRIN-BINDING PERIPLASMIC PROTEIN"/>
    <property type="match status" value="1"/>
</dbReference>
<feature type="signal peptide" evidence="4">
    <location>
        <begin position="1"/>
        <end position="24"/>
    </location>
</feature>
<evidence type="ECO:0000313" key="5">
    <source>
        <dbReference type="EMBL" id="MFC3527939.1"/>
    </source>
</evidence>
<dbReference type="PANTHER" id="PTHR30061">
    <property type="entry name" value="MALTOSE-BINDING PERIPLASMIC PROTEIN"/>
    <property type="match status" value="1"/>
</dbReference>
<sequence>MTNSLRTLAALAGATCLIAAPVAAQNSFLDVGKQEPITILINSSPWYGGFEAVVDLYVDQTGNQVDIDATPYTGVLEKARNAVRAGESPYDILNIDSGWTIEFYRSDVLRPLDEVEPGYAMPAEVFTCGDSYFWNADADFRTADGGKLMAIPPNCNTHVLVYRSDLVAQPPQTYDALLEQCQAVQDRPRLYGFATRGERGNGIHYDFMPFLLSYGGAIVRDPRAGDYTVTINSPEALAALDRFIEIEKACAPDNVGAMGQGDVIQLMAAGNAAMVQTVIAAWGNYTDPTKSAVVDTVAAAPLPEGPAGRGVAIGNWHFAIPRNIPDDRAQASMAFFKWFLTKEAQTVYAEAGGIPVRADVLDELSAQPQYAWMAAYKTNLEAGTHPLGFAEGAAVEGVMGLKLNQALIGDLTPGQALNQAAREIEKIFADGGRKTGMLDPLPE</sequence>
<gene>
    <name evidence="5" type="ORF">ACFOMH_07085</name>
</gene>
<proteinExistence type="inferred from homology"/>
<evidence type="ECO:0000256" key="2">
    <source>
        <dbReference type="ARBA" id="ARBA00022448"/>
    </source>
</evidence>
<dbReference type="Proteomes" id="UP001595721">
    <property type="component" value="Unassembled WGS sequence"/>
</dbReference>
<dbReference type="RefSeq" id="WP_377743530.1">
    <property type="nucleotide sequence ID" value="NZ_JBHRXJ010000004.1"/>
</dbReference>
<keyword evidence="3 4" id="KW-0732">Signal</keyword>
<dbReference type="Pfam" id="PF01547">
    <property type="entry name" value="SBP_bac_1"/>
    <property type="match status" value="1"/>
</dbReference>
<accession>A0ABV7R3P2</accession>
<dbReference type="Gene3D" id="3.40.190.10">
    <property type="entry name" value="Periplasmic binding protein-like II"/>
    <property type="match status" value="2"/>
</dbReference>
<keyword evidence="2" id="KW-0813">Transport</keyword>
<evidence type="ECO:0000313" key="6">
    <source>
        <dbReference type="Proteomes" id="UP001595721"/>
    </source>
</evidence>
<name>A0ABV7R3P2_9RHOB</name>
<evidence type="ECO:0000256" key="1">
    <source>
        <dbReference type="ARBA" id="ARBA00008520"/>
    </source>
</evidence>
<evidence type="ECO:0000256" key="3">
    <source>
        <dbReference type="ARBA" id="ARBA00022729"/>
    </source>
</evidence>
<comment type="similarity">
    <text evidence="1">Belongs to the bacterial solute-binding protein 1 family.</text>
</comment>